<dbReference type="GO" id="GO:0016020">
    <property type="term" value="C:membrane"/>
    <property type="evidence" value="ECO:0007669"/>
    <property type="project" value="UniProtKB-SubCell"/>
</dbReference>
<feature type="chain" id="PRO_5033058426" description="VASt domain-containing protein" evidence="4">
    <location>
        <begin position="24"/>
        <end position="271"/>
    </location>
</feature>
<feature type="compositionally biased region" description="Low complexity" evidence="3">
    <location>
        <begin position="218"/>
        <end position="232"/>
    </location>
</feature>
<sequence length="271" mass="29852">MAPLGSLLLLCTGLWAAAGFSDASLLVDTTLPMDTKSFLRYLSSPHLQKDFLTKSQNLEDVQVSPWIGHKDAKQQDQGEVWWSDEQANSLQRRHLSYVASLKTWMGQITTETTKIQELLANQPSQHQDMTMVIYRESDTATGIPTVNSLLITTHWQVSPGADPSGGCRVRVDADVDLRVPRHIAPIAGRIEKTVLNQARDYVENMLQHMVEESKTPDPTSTSTSSPSAPPSAAKEIAHLRAQEAGTAVAGLRNLTTLGRRGVSRLLRVRMC</sequence>
<dbReference type="Proteomes" id="UP000664859">
    <property type="component" value="Unassembled WGS sequence"/>
</dbReference>
<dbReference type="AlphaFoldDB" id="A0A836CJD7"/>
<evidence type="ECO:0000313" key="6">
    <source>
        <dbReference type="EMBL" id="KAG5188785.1"/>
    </source>
</evidence>
<comment type="caution">
    <text evidence="6">The sequence shown here is derived from an EMBL/GenBank/DDBJ whole genome shotgun (WGS) entry which is preliminary data.</text>
</comment>
<evidence type="ECO:0000256" key="3">
    <source>
        <dbReference type="SAM" id="MobiDB-lite"/>
    </source>
</evidence>
<evidence type="ECO:0000259" key="5">
    <source>
        <dbReference type="PROSITE" id="PS51778"/>
    </source>
</evidence>
<protein>
    <recommendedName>
        <fullName evidence="5">VASt domain-containing protein</fullName>
    </recommendedName>
</protein>
<keyword evidence="4" id="KW-0732">Signal</keyword>
<feature type="region of interest" description="Disordered" evidence="3">
    <location>
        <begin position="212"/>
        <end position="232"/>
    </location>
</feature>
<keyword evidence="2" id="KW-0472">Membrane</keyword>
<feature type="domain" description="VASt" evidence="5">
    <location>
        <begin position="22"/>
        <end position="217"/>
    </location>
</feature>
<gene>
    <name evidence="6" type="ORF">JKP88DRAFT_267518</name>
</gene>
<dbReference type="InterPro" id="IPR031968">
    <property type="entry name" value="VASt"/>
</dbReference>
<dbReference type="EMBL" id="JAFCMP010000064">
    <property type="protein sequence ID" value="KAG5188785.1"/>
    <property type="molecule type" value="Genomic_DNA"/>
</dbReference>
<dbReference type="PROSITE" id="PS51778">
    <property type="entry name" value="VAST"/>
    <property type="match status" value="1"/>
</dbReference>
<name>A0A836CJD7_9STRA</name>
<keyword evidence="7" id="KW-1185">Reference proteome</keyword>
<feature type="signal peptide" evidence="4">
    <location>
        <begin position="1"/>
        <end position="23"/>
    </location>
</feature>
<reference evidence="6" key="1">
    <citation type="submission" date="2021-02" db="EMBL/GenBank/DDBJ databases">
        <title>First Annotated Genome of the Yellow-green Alga Tribonema minus.</title>
        <authorList>
            <person name="Mahan K.M."/>
        </authorList>
    </citation>
    <scope>NUCLEOTIDE SEQUENCE</scope>
    <source>
        <strain evidence="6">UTEX B ZZ1240</strain>
    </source>
</reference>
<evidence type="ECO:0000256" key="2">
    <source>
        <dbReference type="ARBA" id="ARBA00023136"/>
    </source>
</evidence>
<evidence type="ECO:0000313" key="7">
    <source>
        <dbReference type="Proteomes" id="UP000664859"/>
    </source>
</evidence>
<comment type="subcellular location">
    <subcellularLocation>
        <location evidence="1">Membrane</location>
    </subcellularLocation>
</comment>
<dbReference type="Pfam" id="PF16016">
    <property type="entry name" value="VASt"/>
    <property type="match status" value="1"/>
</dbReference>
<evidence type="ECO:0000256" key="4">
    <source>
        <dbReference type="SAM" id="SignalP"/>
    </source>
</evidence>
<proteinExistence type="predicted"/>
<organism evidence="6 7">
    <name type="scientific">Tribonema minus</name>
    <dbReference type="NCBI Taxonomy" id="303371"/>
    <lineage>
        <taxon>Eukaryota</taxon>
        <taxon>Sar</taxon>
        <taxon>Stramenopiles</taxon>
        <taxon>Ochrophyta</taxon>
        <taxon>PX clade</taxon>
        <taxon>Xanthophyceae</taxon>
        <taxon>Tribonematales</taxon>
        <taxon>Tribonemataceae</taxon>
        <taxon>Tribonema</taxon>
    </lineage>
</organism>
<accession>A0A836CJD7</accession>
<evidence type="ECO:0000256" key="1">
    <source>
        <dbReference type="ARBA" id="ARBA00004370"/>
    </source>
</evidence>